<evidence type="ECO:0000313" key="2">
    <source>
        <dbReference type="EMBL" id="MDC8773259.1"/>
    </source>
</evidence>
<dbReference type="InterPro" id="IPR016087">
    <property type="entry name" value="Chalcone_isomerase"/>
</dbReference>
<accession>A0ABT5KH65</accession>
<comment type="caution">
    <text evidence="2">The sequence shown here is derived from an EMBL/GenBank/DDBJ whole genome shotgun (WGS) entry which is preliminary data.</text>
</comment>
<dbReference type="SUPFAM" id="SSF54626">
    <property type="entry name" value="Chalcone isomerase"/>
    <property type="match status" value="1"/>
</dbReference>
<dbReference type="GO" id="GO:0016853">
    <property type="term" value="F:isomerase activity"/>
    <property type="evidence" value="ECO:0007669"/>
    <property type="project" value="UniProtKB-KW"/>
</dbReference>
<reference evidence="2 3" key="1">
    <citation type="submission" date="2022-10" db="EMBL/GenBank/DDBJ databases">
        <title>Paucibacter sp. hw1 Genome sequencing.</title>
        <authorList>
            <person name="Park S."/>
        </authorList>
    </citation>
    <scope>NUCLEOTIDE SEQUENCE [LARGE SCALE GENOMIC DNA]</scope>
    <source>
        <strain evidence="3">hw1</strain>
    </source>
</reference>
<keyword evidence="3" id="KW-1185">Reference proteome</keyword>
<evidence type="ECO:0000313" key="3">
    <source>
        <dbReference type="Proteomes" id="UP001221189"/>
    </source>
</evidence>
<dbReference type="Proteomes" id="UP001221189">
    <property type="component" value="Unassembled WGS sequence"/>
</dbReference>
<feature type="domain" description="Chalcone isomerase" evidence="1">
    <location>
        <begin position="4"/>
        <end position="88"/>
    </location>
</feature>
<gene>
    <name evidence="2" type="ORF">PRZ03_16850</name>
</gene>
<name>A0ABT5KH65_9BURK</name>
<proteinExistence type="predicted"/>
<evidence type="ECO:0000259" key="1">
    <source>
        <dbReference type="Pfam" id="PF16036"/>
    </source>
</evidence>
<keyword evidence="2" id="KW-0413">Isomerase</keyword>
<protein>
    <submittedName>
        <fullName evidence="2">Chalcone isomerase family protein</fullName>
    </submittedName>
</protein>
<dbReference type="RefSeq" id="WP_273601428.1">
    <property type="nucleotide sequence ID" value="NZ_JAQQXT010000011.1"/>
</dbReference>
<dbReference type="InterPro" id="IPR036298">
    <property type="entry name" value="Chalcone_isomerase_sf"/>
</dbReference>
<organism evidence="2 3">
    <name type="scientific">Roseateles albus</name>
    <dbReference type="NCBI Taxonomy" id="2987525"/>
    <lineage>
        <taxon>Bacteria</taxon>
        <taxon>Pseudomonadati</taxon>
        <taxon>Pseudomonadota</taxon>
        <taxon>Betaproteobacteria</taxon>
        <taxon>Burkholderiales</taxon>
        <taxon>Sphaerotilaceae</taxon>
        <taxon>Roseateles</taxon>
    </lineage>
</organism>
<dbReference type="EMBL" id="JAQQXT010000011">
    <property type="protein sequence ID" value="MDC8773259.1"/>
    <property type="molecule type" value="Genomic_DNA"/>
</dbReference>
<dbReference type="Pfam" id="PF16036">
    <property type="entry name" value="Chalcone_3"/>
    <property type="match status" value="1"/>
</dbReference>
<sequence length="97" mass="10600">MEQNASREEFAKTINGVLRVAEIFSSRKSLSAGEHFSIDFIPGTGSVVLLNGKPQGAPIKEPEFYSALLRIWLGKLPADEQLKNALLGTVKERSGRS</sequence>